<organism evidence="1 2">
    <name type="scientific">Paenibacillus oenotherae</name>
    <dbReference type="NCBI Taxonomy" id="1435645"/>
    <lineage>
        <taxon>Bacteria</taxon>
        <taxon>Bacillati</taxon>
        <taxon>Bacillota</taxon>
        <taxon>Bacilli</taxon>
        <taxon>Bacillales</taxon>
        <taxon>Paenibacillaceae</taxon>
        <taxon>Paenibacillus</taxon>
    </lineage>
</organism>
<keyword evidence="2" id="KW-1185">Reference proteome</keyword>
<evidence type="ECO:0000313" key="1">
    <source>
        <dbReference type="EMBL" id="MBW7474306.1"/>
    </source>
</evidence>
<comment type="caution">
    <text evidence="1">The sequence shown here is derived from an EMBL/GenBank/DDBJ whole genome shotgun (WGS) entry which is preliminary data.</text>
</comment>
<proteinExistence type="predicted"/>
<gene>
    <name evidence="1" type="ORF">K0T92_06085</name>
</gene>
<protein>
    <submittedName>
        <fullName evidence="1">Uncharacterized protein</fullName>
    </submittedName>
</protein>
<dbReference type="Proteomes" id="UP000812277">
    <property type="component" value="Unassembled WGS sequence"/>
</dbReference>
<reference evidence="1 2" key="1">
    <citation type="submission" date="2021-07" db="EMBL/GenBank/DDBJ databases">
        <title>Paenibacillus radiodurans sp. nov., isolated from the southeastern edge of Tengger Desert.</title>
        <authorList>
            <person name="Zhang G."/>
        </authorList>
    </citation>
    <scope>NUCLEOTIDE SEQUENCE [LARGE SCALE GENOMIC DNA]</scope>
    <source>
        <strain evidence="1 2">DT7-4</strain>
    </source>
</reference>
<name>A0ABS7D485_9BACL</name>
<dbReference type="EMBL" id="JAHZIJ010000002">
    <property type="protein sequence ID" value="MBW7474306.1"/>
    <property type="molecule type" value="Genomic_DNA"/>
</dbReference>
<evidence type="ECO:0000313" key="2">
    <source>
        <dbReference type="Proteomes" id="UP000812277"/>
    </source>
</evidence>
<dbReference type="RefSeq" id="WP_219871527.1">
    <property type="nucleotide sequence ID" value="NZ_JAHZIJ010000002.1"/>
</dbReference>
<sequence>MNPYILNDALLQQFKQAVFEHDDFLINTFYDFNGENRWNLICSAKDWLSVSINGLPYIDLNHKIDDVRSLNVAQLIMTYDIVVESVKKLLQVFDLENPLKDDSSTFNKSVPDDRYFKQIRACFAAHPVDLDSTDGVKAKRNGGNSKPERYFASWSSDVGGAADYSVYLYSNKPGAEAIPFLMNFAQIHEYTAKRYSLLDDIVRAIENKKKEFSLEQSQHPIRRSSEIVEQLTILLEENSTRIREGDGYHYEIKTLMDLLTAPKDFPDYEQDTVKPYLSSLSALVEEIFQSLQNMRYEELKHGYLLNSRSYRFENVFYDLSKVFEYINNPYYNASLVDHHLNRLITAGVLPQFVNRTTDKRDLQLLLLSKVAVKEEND</sequence>
<accession>A0ABS7D485</accession>